<protein>
    <submittedName>
        <fullName evidence="2">Serine protease</fullName>
    </submittedName>
</protein>
<dbReference type="GO" id="GO:0006508">
    <property type="term" value="P:proteolysis"/>
    <property type="evidence" value="ECO:0007669"/>
    <property type="project" value="UniProtKB-KW"/>
</dbReference>
<dbReference type="EMBL" id="SMKR01000065">
    <property type="protein sequence ID" value="TDD24236.1"/>
    <property type="molecule type" value="Genomic_DNA"/>
</dbReference>
<keyword evidence="2" id="KW-0645">Protease</keyword>
<reference evidence="2 3" key="1">
    <citation type="submission" date="2019-02" db="EMBL/GenBank/DDBJ databases">
        <title>Draft genome sequences of novel Actinobacteria.</title>
        <authorList>
            <person name="Sahin N."/>
            <person name="Ay H."/>
            <person name="Saygin H."/>
        </authorList>
    </citation>
    <scope>NUCLEOTIDE SEQUENCE [LARGE SCALE GENOMIC DNA]</scope>
    <source>
        <strain evidence="2 3">16K104</strain>
    </source>
</reference>
<accession>A0A4R4X209</accession>
<dbReference type="Pfam" id="PF13365">
    <property type="entry name" value="Trypsin_2"/>
    <property type="match status" value="1"/>
</dbReference>
<evidence type="ECO:0000313" key="2">
    <source>
        <dbReference type="EMBL" id="TDD24236.1"/>
    </source>
</evidence>
<dbReference type="InterPro" id="IPR009003">
    <property type="entry name" value="Peptidase_S1_PA"/>
</dbReference>
<keyword evidence="3" id="KW-1185">Reference proteome</keyword>
<proteinExistence type="predicted"/>
<name>A0A4R4X209_9ACTN</name>
<dbReference type="AlphaFoldDB" id="A0A4R4X209"/>
<dbReference type="Gene3D" id="2.40.10.120">
    <property type="match status" value="1"/>
</dbReference>
<sequence>MVQDGRPLPRPPRRVPAAAATLTQLQTSTPPRSPQPPARRPWTFGRFLAGFVAVLLILAAGASAGWYVRAQSLRIDTEKVLDSVRGGVVHVLATTCEGTGQATGVLIGDGLVLTAASALEQPLSIVIATDDGRVRRVNQLGRSADGVAVLRMIGRLDRQTVPLASRTPDPMAERALIGYTSAGVLTSRPIGTTEQPLALSTVMSQSKLGGPVVDKSGHVVGLVAGDTAPTSAIVSLDRLRGYVAPEPTGMTAEPGGSCERSRGPQTAVLPELLVASTPLALEAQKLLGTYLTLENRHDFEALRPVYSKSFGKRLTLERDRNNHQTSYFFNARITEVTRAGEDGVNVRMTYAVLFSPNASGADGQACNRRDLRYLLVREGGQLRMHGSKEMQPVQSCDAD</sequence>
<dbReference type="Proteomes" id="UP000295172">
    <property type="component" value="Unassembled WGS sequence"/>
</dbReference>
<keyword evidence="1" id="KW-0472">Membrane</keyword>
<keyword evidence="1" id="KW-1133">Transmembrane helix</keyword>
<keyword evidence="1" id="KW-0812">Transmembrane</keyword>
<feature type="transmembrane region" description="Helical" evidence="1">
    <location>
        <begin position="47"/>
        <end position="68"/>
    </location>
</feature>
<dbReference type="SUPFAM" id="SSF50494">
    <property type="entry name" value="Trypsin-like serine proteases"/>
    <property type="match status" value="1"/>
</dbReference>
<organism evidence="2 3">
    <name type="scientific">Kribbella turkmenica</name>
    <dbReference type="NCBI Taxonomy" id="2530375"/>
    <lineage>
        <taxon>Bacteria</taxon>
        <taxon>Bacillati</taxon>
        <taxon>Actinomycetota</taxon>
        <taxon>Actinomycetes</taxon>
        <taxon>Propionibacteriales</taxon>
        <taxon>Kribbellaceae</taxon>
        <taxon>Kribbella</taxon>
    </lineage>
</organism>
<gene>
    <name evidence="2" type="ORF">E1218_16540</name>
</gene>
<evidence type="ECO:0000256" key="1">
    <source>
        <dbReference type="SAM" id="Phobius"/>
    </source>
</evidence>
<dbReference type="OrthoDB" id="3827631at2"/>
<comment type="caution">
    <text evidence="2">The sequence shown here is derived from an EMBL/GenBank/DDBJ whole genome shotgun (WGS) entry which is preliminary data.</text>
</comment>
<evidence type="ECO:0000313" key="3">
    <source>
        <dbReference type="Proteomes" id="UP000295172"/>
    </source>
</evidence>
<keyword evidence="2" id="KW-0378">Hydrolase</keyword>
<dbReference type="GO" id="GO:0008233">
    <property type="term" value="F:peptidase activity"/>
    <property type="evidence" value="ECO:0007669"/>
    <property type="project" value="UniProtKB-KW"/>
</dbReference>